<dbReference type="Proteomes" id="UP001152523">
    <property type="component" value="Unassembled WGS sequence"/>
</dbReference>
<dbReference type="AlphaFoldDB" id="A0AAV0D0D1"/>
<gene>
    <name evidence="2" type="ORF">CEPIT_LOCUS11097</name>
</gene>
<keyword evidence="3" id="KW-1185">Reference proteome</keyword>
<protein>
    <submittedName>
        <fullName evidence="2">Uncharacterized protein</fullName>
    </submittedName>
</protein>
<proteinExistence type="predicted"/>
<accession>A0AAV0D0D1</accession>
<evidence type="ECO:0000313" key="3">
    <source>
        <dbReference type="Proteomes" id="UP001152523"/>
    </source>
</evidence>
<organism evidence="2 3">
    <name type="scientific">Cuscuta epithymum</name>
    <dbReference type="NCBI Taxonomy" id="186058"/>
    <lineage>
        <taxon>Eukaryota</taxon>
        <taxon>Viridiplantae</taxon>
        <taxon>Streptophyta</taxon>
        <taxon>Embryophyta</taxon>
        <taxon>Tracheophyta</taxon>
        <taxon>Spermatophyta</taxon>
        <taxon>Magnoliopsida</taxon>
        <taxon>eudicotyledons</taxon>
        <taxon>Gunneridae</taxon>
        <taxon>Pentapetalae</taxon>
        <taxon>asterids</taxon>
        <taxon>lamiids</taxon>
        <taxon>Solanales</taxon>
        <taxon>Convolvulaceae</taxon>
        <taxon>Cuscuteae</taxon>
        <taxon>Cuscuta</taxon>
        <taxon>Cuscuta subgen. Cuscuta</taxon>
    </lineage>
</organism>
<name>A0AAV0D0D1_9ASTE</name>
<reference evidence="2" key="1">
    <citation type="submission" date="2022-07" db="EMBL/GenBank/DDBJ databases">
        <authorList>
            <person name="Macas J."/>
            <person name="Novak P."/>
            <person name="Neumann P."/>
        </authorList>
    </citation>
    <scope>NUCLEOTIDE SEQUENCE</scope>
</reference>
<feature type="compositionally biased region" description="Basic residues" evidence="1">
    <location>
        <begin position="1"/>
        <end position="11"/>
    </location>
</feature>
<dbReference type="EMBL" id="CAMAPF010000062">
    <property type="protein sequence ID" value="CAH9090002.1"/>
    <property type="molecule type" value="Genomic_DNA"/>
</dbReference>
<feature type="region of interest" description="Disordered" evidence="1">
    <location>
        <begin position="1"/>
        <end position="34"/>
    </location>
</feature>
<sequence length="138" mass="16077">MPKRQSKRPKRFTFSGPRKDKRRKGEKGKEQDIGDDVWHAIMGLFSLDPSQMPTAEMLQKTAEIMHEGLIKNHKKSKEKKYKARYDGLKITCVKGGFGDGSIDRKSWYCTIYFSGNWLGDTVNLYCVIFFSYYVYSRV</sequence>
<evidence type="ECO:0000256" key="1">
    <source>
        <dbReference type="SAM" id="MobiDB-lite"/>
    </source>
</evidence>
<comment type="caution">
    <text evidence="2">The sequence shown here is derived from an EMBL/GenBank/DDBJ whole genome shotgun (WGS) entry which is preliminary data.</text>
</comment>
<evidence type="ECO:0000313" key="2">
    <source>
        <dbReference type="EMBL" id="CAH9090002.1"/>
    </source>
</evidence>